<keyword evidence="3" id="KW-1185">Reference proteome</keyword>
<dbReference type="AlphaFoldDB" id="A0A8H8R4N3"/>
<comment type="caution">
    <text evidence="2">The sequence shown here is derived from an EMBL/GenBank/DDBJ whole genome shotgun (WGS) entry which is preliminary data.</text>
</comment>
<evidence type="ECO:0000313" key="3">
    <source>
        <dbReference type="Proteomes" id="UP000431533"/>
    </source>
</evidence>
<dbReference type="Pfam" id="PF01266">
    <property type="entry name" value="DAO"/>
    <property type="match status" value="1"/>
</dbReference>
<accession>A0A8H8R4N3</accession>
<dbReference type="GO" id="GO:0005737">
    <property type="term" value="C:cytoplasm"/>
    <property type="evidence" value="ECO:0007669"/>
    <property type="project" value="TreeGrafter"/>
</dbReference>
<proteinExistence type="predicted"/>
<dbReference type="Gene3D" id="3.50.50.60">
    <property type="entry name" value="FAD/NAD(P)-binding domain"/>
    <property type="match status" value="1"/>
</dbReference>
<dbReference type="RefSeq" id="XP_031007256.1">
    <property type="nucleotide sequence ID" value="XM_031148411.1"/>
</dbReference>
<dbReference type="Proteomes" id="UP000431533">
    <property type="component" value="Unassembled WGS sequence"/>
</dbReference>
<protein>
    <submittedName>
        <fullName evidence="2">Putative oxidoreductase</fullName>
    </submittedName>
</protein>
<gene>
    <name evidence="2" type="primary">ordL_2</name>
    <name evidence="2" type="ORF">LHYA1_G003441</name>
</gene>
<reference evidence="2 3" key="1">
    <citation type="submission" date="2018-05" db="EMBL/GenBank/DDBJ databases">
        <title>Genome sequencing and assembly of the regulated plant pathogen Lachnellula willkommii and related sister species for the development of diagnostic species identification markers.</title>
        <authorList>
            <person name="Giroux E."/>
            <person name="Bilodeau G."/>
        </authorList>
    </citation>
    <scope>NUCLEOTIDE SEQUENCE [LARGE SCALE GENOMIC DNA]</scope>
    <source>
        <strain evidence="2 3">CBS 185.66</strain>
    </source>
</reference>
<sequence length="468" mass="51223">MIATTTPNQASLPTATSTSSFWHKDPSVALLDHRTTATLPTCTDVLIIGSGITGSFAAHFLRQKDKEKHILMLEAREACWGATGRNGGHCQPAIYASPPEIGAFELRNFRFLKDLVEENSIQCDWVNTQGIHSYYDENMFKTSLQHFRVLEKMFPKLAKNVKVITKDLRSPSLADLRVPRAVGAFLQVNAAGLWPYKLICWVLENLLSSSKDSEVGDFNLQTNTPVTQLQKVDEGWMVHTPRGMVLARKVVVATNAYTSHLLPKMSNLIVPVQGEMSALIPPASARPSSSSSSLRRTYVFHNHDLNNDIHQDDYLIQRPFTTTSLSKGGELMFGGGRQYAAQAGVGVSDDSFTSKTAASYLRNKLNNVLDISAIPSEELKASHEWTGIMGFSRDERPWVGEVTEELGLGGADGLFVCAGFTGHGMPNSTLSAKAIVEMLLGNGNGQEEVDLPSSYRVNPDRVKVLVGG</sequence>
<dbReference type="PANTHER" id="PTHR13847">
    <property type="entry name" value="SARCOSINE DEHYDROGENASE-RELATED"/>
    <property type="match status" value="1"/>
</dbReference>
<evidence type="ECO:0000259" key="1">
    <source>
        <dbReference type="Pfam" id="PF01266"/>
    </source>
</evidence>
<dbReference type="Gene3D" id="3.30.9.10">
    <property type="entry name" value="D-Amino Acid Oxidase, subunit A, domain 2"/>
    <property type="match status" value="1"/>
</dbReference>
<dbReference type="OrthoDB" id="429143at2759"/>
<dbReference type="GeneID" id="41983639"/>
<dbReference type="SUPFAM" id="SSF51905">
    <property type="entry name" value="FAD/NAD(P)-binding domain"/>
    <property type="match status" value="1"/>
</dbReference>
<organism evidence="2 3">
    <name type="scientific">Lachnellula hyalina</name>
    <dbReference type="NCBI Taxonomy" id="1316788"/>
    <lineage>
        <taxon>Eukaryota</taxon>
        <taxon>Fungi</taxon>
        <taxon>Dikarya</taxon>
        <taxon>Ascomycota</taxon>
        <taxon>Pezizomycotina</taxon>
        <taxon>Leotiomycetes</taxon>
        <taxon>Helotiales</taxon>
        <taxon>Lachnaceae</taxon>
        <taxon>Lachnellula</taxon>
    </lineage>
</organism>
<name>A0A8H8R4N3_9HELO</name>
<dbReference type="InterPro" id="IPR006076">
    <property type="entry name" value="FAD-dep_OxRdtase"/>
</dbReference>
<feature type="domain" description="FAD dependent oxidoreductase" evidence="1">
    <location>
        <begin position="44"/>
        <end position="438"/>
    </location>
</feature>
<dbReference type="PANTHER" id="PTHR13847:SF129">
    <property type="entry name" value="FAD DEPENDENT OXIDOREDUCTASE"/>
    <property type="match status" value="1"/>
</dbReference>
<dbReference type="InterPro" id="IPR036188">
    <property type="entry name" value="FAD/NAD-bd_sf"/>
</dbReference>
<evidence type="ECO:0000313" key="2">
    <source>
        <dbReference type="EMBL" id="TVY28468.1"/>
    </source>
</evidence>
<dbReference type="EMBL" id="QGMH01000030">
    <property type="protein sequence ID" value="TVY28468.1"/>
    <property type="molecule type" value="Genomic_DNA"/>
</dbReference>